<gene>
    <name evidence="3" type="ORF">AVEN_218703_1</name>
</gene>
<sequence length="250" mass="29109">MQQWSVKVGEDPEAVKEMRAIIYPKQEGEQFNVKQKVQSVINPAKLQIGIKNVKNISKGALLIECGNEENLNKIKEEVESNELLKDEVAIRSPVKVNPKIIIYRVDDDLNPEVAIEALKEQNEELQNGDLKHEHIMKTPRGNNWILSIDPESFQKITRQGKVNLGWYRLNIKEYIRPRQCFHCYKYGHIAKNCLKQDETICMKCGEQDHRINDCLNNRKCANCAFLNTRLKTKIDLDHDIKSRDCEAYYR</sequence>
<dbReference type="GO" id="GO:0008270">
    <property type="term" value="F:zinc ion binding"/>
    <property type="evidence" value="ECO:0007669"/>
    <property type="project" value="UniProtKB-KW"/>
</dbReference>
<dbReference type="OrthoDB" id="6437361at2759"/>
<keyword evidence="4" id="KW-1185">Reference proteome</keyword>
<protein>
    <recommendedName>
        <fullName evidence="2">CCHC-type domain-containing protein</fullName>
    </recommendedName>
</protein>
<dbReference type="Gene3D" id="4.10.60.10">
    <property type="entry name" value="Zinc finger, CCHC-type"/>
    <property type="match status" value="1"/>
</dbReference>
<keyword evidence="1" id="KW-0863">Zinc-finger</keyword>
<reference evidence="3 4" key="1">
    <citation type="journal article" date="2019" name="Sci. Rep.">
        <title>Orb-weaving spider Araneus ventricosus genome elucidates the spidroin gene catalogue.</title>
        <authorList>
            <person name="Kono N."/>
            <person name="Nakamura H."/>
            <person name="Ohtoshi R."/>
            <person name="Moran D.A.P."/>
            <person name="Shinohara A."/>
            <person name="Yoshida Y."/>
            <person name="Fujiwara M."/>
            <person name="Mori M."/>
            <person name="Tomita M."/>
            <person name="Arakawa K."/>
        </authorList>
    </citation>
    <scope>NUCLEOTIDE SEQUENCE [LARGE SCALE GENOMIC DNA]</scope>
</reference>
<dbReference type="GO" id="GO:0003676">
    <property type="term" value="F:nucleic acid binding"/>
    <property type="evidence" value="ECO:0007669"/>
    <property type="project" value="InterPro"/>
</dbReference>
<feature type="domain" description="CCHC-type" evidence="2">
    <location>
        <begin position="180"/>
        <end position="193"/>
    </location>
</feature>
<comment type="caution">
    <text evidence="3">The sequence shown here is derived from an EMBL/GenBank/DDBJ whole genome shotgun (WGS) entry which is preliminary data.</text>
</comment>
<dbReference type="InterPro" id="IPR001878">
    <property type="entry name" value="Znf_CCHC"/>
</dbReference>
<keyword evidence="1" id="KW-0862">Zinc</keyword>
<proteinExistence type="predicted"/>
<dbReference type="SUPFAM" id="SSF57756">
    <property type="entry name" value="Retrovirus zinc finger-like domains"/>
    <property type="match status" value="1"/>
</dbReference>
<dbReference type="AlphaFoldDB" id="A0A4Y2B452"/>
<keyword evidence="1" id="KW-0479">Metal-binding</keyword>
<evidence type="ECO:0000313" key="3">
    <source>
        <dbReference type="EMBL" id="GBL86980.1"/>
    </source>
</evidence>
<accession>A0A4Y2B452</accession>
<dbReference type="Proteomes" id="UP000499080">
    <property type="component" value="Unassembled WGS sequence"/>
</dbReference>
<evidence type="ECO:0000313" key="4">
    <source>
        <dbReference type="Proteomes" id="UP000499080"/>
    </source>
</evidence>
<evidence type="ECO:0000256" key="1">
    <source>
        <dbReference type="PROSITE-ProRule" id="PRU00047"/>
    </source>
</evidence>
<dbReference type="EMBL" id="BGPR01000051">
    <property type="protein sequence ID" value="GBL86980.1"/>
    <property type="molecule type" value="Genomic_DNA"/>
</dbReference>
<dbReference type="PROSITE" id="PS50158">
    <property type="entry name" value="ZF_CCHC"/>
    <property type="match status" value="1"/>
</dbReference>
<name>A0A4Y2B452_ARAVE</name>
<dbReference type="SMART" id="SM00343">
    <property type="entry name" value="ZnF_C2HC"/>
    <property type="match status" value="2"/>
</dbReference>
<evidence type="ECO:0000259" key="2">
    <source>
        <dbReference type="PROSITE" id="PS50158"/>
    </source>
</evidence>
<dbReference type="InterPro" id="IPR036875">
    <property type="entry name" value="Znf_CCHC_sf"/>
</dbReference>
<organism evidence="3 4">
    <name type="scientific">Araneus ventricosus</name>
    <name type="common">Orbweaver spider</name>
    <name type="synonym">Epeira ventricosa</name>
    <dbReference type="NCBI Taxonomy" id="182803"/>
    <lineage>
        <taxon>Eukaryota</taxon>
        <taxon>Metazoa</taxon>
        <taxon>Ecdysozoa</taxon>
        <taxon>Arthropoda</taxon>
        <taxon>Chelicerata</taxon>
        <taxon>Arachnida</taxon>
        <taxon>Araneae</taxon>
        <taxon>Araneomorphae</taxon>
        <taxon>Entelegynae</taxon>
        <taxon>Araneoidea</taxon>
        <taxon>Araneidae</taxon>
        <taxon>Araneus</taxon>
    </lineage>
</organism>